<dbReference type="PANTHER" id="PTHR31611:SF0">
    <property type="entry name" value="HIGH-AFFINITY NICKEL TRANSPORT PROTEIN NIC1"/>
    <property type="match status" value="1"/>
</dbReference>
<feature type="transmembrane region" description="Helical" evidence="8">
    <location>
        <begin position="93"/>
        <end position="119"/>
    </location>
</feature>
<dbReference type="RefSeq" id="WP_266944340.1">
    <property type="nucleotide sequence ID" value="NZ_JAPEMK010000002.1"/>
</dbReference>
<gene>
    <name evidence="10" type="ORF">PU648_56095</name>
</gene>
<feature type="compositionally biased region" description="Basic and acidic residues" evidence="9">
    <location>
        <begin position="407"/>
        <end position="416"/>
    </location>
</feature>
<evidence type="ECO:0000256" key="5">
    <source>
        <dbReference type="ARBA" id="ARBA00022692"/>
    </source>
</evidence>
<evidence type="ECO:0000256" key="7">
    <source>
        <dbReference type="ARBA" id="ARBA00023136"/>
    </source>
</evidence>
<name>A0ABU3V5G7_9ACTN</name>
<geneLocation type="plasmid" evidence="10">
    <name>unnamed1</name>
</geneLocation>
<feature type="transmembrane region" description="Helical" evidence="8">
    <location>
        <begin position="323"/>
        <end position="343"/>
    </location>
</feature>
<keyword evidence="11" id="KW-1185">Reference proteome</keyword>
<feature type="region of interest" description="Disordered" evidence="9">
    <location>
        <begin position="349"/>
        <end position="381"/>
    </location>
</feature>
<keyword evidence="5 8" id="KW-0812">Transmembrane</keyword>
<dbReference type="Proteomes" id="UP001257627">
    <property type="component" value="Unassembled WGS sequence"/>
</dbReference>
<dbReference type="InterPro" id="IPR011541">
    <property type="entry name" value="Ni/Co_transpt_high_affinity"/>
</dbReference>
<feature type="transmembrane region" description="Helical" evidence="8">
    <location>
        <begin position="277"/>
        <end position="303"/>
    </location>
</feature>
<feature type="transmembrane region" description="Helical" evidence="8">
    <location>
        <begin position="201"/>
        <end position="224"/>
    </location>
</feature>
<comment type="subcellular location">
    <subcellularLocation>
        <location evidence="8">Cell membrane</location>
        <topology evidence="8">Multi-pass membrane protein</topology>
    </subcellularLocation>
    <subcellularLocation>
        <location evidence="1">Endomembrane system</location>
        <topology evidence="1">Multi-pass membrane protein</topology>
    </subcellularLocation>
</comment>
<proteinExistence type="inferred from homology"/>
<feature type="region of interest" description="Disordered" evidence="9">
    <location>
        <begin position="400"/>
        <end position="424"/>
    </location>
</feature>
<feature type="compositionally biased region" description="Basic and acidic residues" evidence="9">
    <location>
        <begin position="358"/>
        <end position="372"/>
    </location>
</feature>
<comment type="similarity">
    <text evidence="2 8">Belongs to the NiCoT transporter (TC 2.A.52) family.</text>
</comment>
<dbReference type="EMBL" id="JARAKF010000003">
    <property type="protein sequence ID" value="MDU9001412.1"/>
    <property type="molecule type" value="Genomic_DNA"/>
</dbReference>
<keyword evidence="3 8" id="KW-0813">Transport</keyword>
<evidence type="ECO:0000256" key="4">
    <source>
        <dbReference type="ARBA" id="ARBA00022596"/>
    </source>
</evidence>
<keyword evidence="10" id="KW-0614">Plasmid</keyword>
<accession>A0ABU3V5G7</accession>
<dbReference type="InterPro" id="IPR004688">
    <property type="entry name" value="Ni/Co_transpt"/>
</dbReference>
<feature type="transmembrane region" description="Helical" evidence="8">
    <location>
        <begin position="18"/>
        <end position="39"/>
    </location>
</feature>
<keyword evidence="7 8" id="KW-0472">Membrane</keyword>
<organism evidence="10 11">
    <name type="scientific">Streptomyces mirabilis</name>
    <dbReference type="NCBI Taxonomy" id="68239"/>
    <lineage>
        <taxon>Bacteria</taxon>
        <taxon>Bacillati</taxon>
        <taxon>Actinomycetota</taxon>
        <taxon>Actinomycetes</taxon>
        <taxon>Kitasatosporales</taxon>
        <taxon>Streptomycetaceae</taxon>
        <taxon>Streptomyces</taxon>
    </lineage>
</organism>
<reference evidence="10 11" key="1">
    <citation type="submission" date="2023-02" db="EMBL/GenBank/DDBJ databases">
        <authorList>
            <person name="Maleckis M."/>
        </authorList>
    </citation>
    <scope>NUCLEOTIDE SEQUENCE [LARGE SCALE GENOMIC DNA]</scope>
    <source>
        <strain evidence="10 11">P8-A2</strain>
        <plasmid evidence="10">unnamed1</plasmid>
    </source>
</reference>
<sequence length="441" mass="46876">MPRADATVRFVREHRSTFALVSGIVLTTVGALAVLAYVVSAHRFSVGTQVFGTGLGVTAYMLGVRHAFDADHIAAIDNTTRRFLAEGRPSTSLGFWFALGHSSVVVALSLLTALGARLATRLTDGSSSARLALSVLGTSVSGLFLCLVGVLNLVALRRIAALYRSARRGDHDEERLSRALDDRGLLSRLLRRLTASTTRPWHMFPLGLLFGLGFDTATEVSLLVLSGAGATSGVPWWALMLLPLLFTCGMSLFDTLDGAFMSAAYRWAFDHPLRRIHYNLTTTGLSAAAALMVGAVNLATALSSRMPTVDRVLPWLADIDLNAVGYLIGGLFLVAWIFSALYWKVAGSSGPAPWDGGPRPRRDRGAGRDRAGRTGGLTRSGARGVLPAAVVAGEEVTGANPFAVRPRPKDVNREESPAAQSSGLMVPVRAIGVPSASVMRE</sequence>
<protein>
    <recommendedName>
        <fullName evidence="8">Nickel/cobalt efflux system</fullName>
    </recommendedName>
</protein>
<evidence type="ECO:0000256" key="1">
    <source>
        <dbReference type="ARBA" id="ARBA00004127"/>
    </source>
</evidence>
<dbReference type="PANTHER" id="PTHR31611">
    <property type="entry name" value="HIGH-AFFINITY NICKEL TRANSPORT PROTEIN NIC1"/>
    <property type="match status" value="1"/>
</dbReference>
<evidence type="ECO:0000313" key="11">
    <source>
        <dbReference type="Proteomes" id="UP001257627"/>
    </source>
</evidence>
<comment type="caution">
    <text evidence="10">The sequence shown here is derived from an EMBL/GenBank/DDBJ whole genome shotgun (WGS) entry which is preliminary data.</text>
</comment>
<evidence type="ECO:0000256" key="2">
    <source>
        <dbReference type="ARBA" id="ARBA00010892"/>
    </source>
</evidence>
<evidence type="ECO:0000256" key="3">
    <source>
        <dbReference type="ARBA" id="ARBA00022448"/>
    </source>
</evidence>
<feature type="transmembrane region" description="Helical" evidence="8">
    <location>
        <begin position="236"/>
        <end position="256"/>
    </location>
</feature>
<keyword evidence="4" id="KW-0533">Nickel</keyword>
<evidence type="ECO:0000313" key="10">
    <source>
        <dbReference type="EMBL" id="MDU9001412.1"/>
    </source>
</evidence>
<evidence type="ECO:0000256" key="6">
    <source>
        <dbReference type="ARBA" id="ARBA00022989"/>
    </source>
</evidence>
<keyword evidence="6 8" id="KW-1133">Transmembrane helix</keyword>
<evidence type="ECO:0000256" key="9">
    <source>
        <dbReference type="SAM" id="MobiDB-lite"/>
    </source>
</evidence>
<feature type="transmembrane region" description="Helical" evidence="8">
    <location>
        <begin position="131"/>
        <end position="155"/>
    </location>
</feature>
<dbReference type="Pfam" id="PF03824">
    <property type="entry name" value="NicO"/>
    <property type="match status" value="1"/>
</dbReference>
<evidence type="ECO:0000256" key="8">
    <source>
        <dbReference type="RuleBase" id="RU362101"/>
    </source>
</evidence>